<keyword evidence="5 7" id="KW-0472">Membrane</keyword>
<evidence type="ECO:0000256" key="6">
    <source>
        <dbReference type="ARBA" id="ARBA00038076"/>
    </source>
</evidence>
<accession>A0A374P7G9</accession>
<keyword evidence="3 7" id="KW-0812">Transmembrane</keyword>
<dbReference type="PANTHER" id="PTHR30572:SF4">
    <property type="entry name" value="ABC TRANSPORTER PERMEASE YTRF"/>
    <property type="match status" value="1"/>
</dbReference>
<dbReference type="InterPro" id="IPR050250">
    <property type="entry name" value="Macrolide_Exporter_MacB"/>
</dbReference>
<dbReference type="Proteomes" id="UP000263014">
    <property type="component" value="Unassembled WGS sequence"/>
</dbReference>
<feature type="transmembrane region" description="Helical" evidence="7">
    <location>
        <begin position="735"/>
        <end position="757"/>
    </location>
</feature>
<evidence type="ECO:0000313" key="9">
    <source>
        <dbReference type="EMBL" id="RGJ02723.1"/>
    </source>
</evidence>
<dbReference type="GO" id="GO:0005886">
    <property type="term" value="C:plasma membrane"/>
    <property type="evidence" value="ECO:0007669"/>
    <property type="project" value="UniProtKB-SubCell"/>
</dbReference>
<dbReference type="InterPro" id="IPR003838">
    <property type="entry name" value="ABC3_permease_C"/>
</dbReference>
<sequence length="810" mass="89828">MTWPFENDTSAVVKKLTKRSILADKKSNLLLIVTIALSVCMVLSLALSTKGIAEAQKDSYRDKAQITVVAPTEEQLAQIKNNSNVQWIGEYLFLGSSYQDNIELGISYANADYIEKERGLVYSGSLPKDDNEILLEQDYIDHYAPNCQVGGTIVLDLTGTGETTEYRISGIIANSENTLGEAYYDVFVSKTYAQMLLSKTLDRDFQITAYTRLNTAAISSGEILSFAYDITRPVGIDDEQVFLTDYFAVMSGVIKDGVYISIPLITFITSVLAAVVIYGIFYTVVVKNVQTLGQLRTIGMTKRQIKRMVRRNSVQFSAKGIFLGICLGTVIGFCVCPSGFRIKTALVYGIFATIISAFAITIAVRKPVKIAYSTSPIAGMHYLPYEVKKKNSHKLHRKLTSTNLAKINISRNRGKAIFTFLTLSISGIIFLTSALVAGSIDAEKQARFLYFPDGEIQIQLRNAAQSTFTANGEYNYSTFLQLGNNPLENVDFIEKIEKMDGVEKVTPHNAIMTTIGLPVGMGNWLYRSNYTPTLTQEQFSIVSDLLTAGSIDYTEMTKTNGIFVEDKYASVGDTLTLQLRGIDGNELSLDVPVVGTYDGSKLMSVYPLVPGNPNFLMTYDTVKNLTGVSAQTGILSVDVTKEKYDAVLSQINEIAQSGDEIIVFDIAQNISGIKTEYNASIKNLYLVSVILFLFGGISLTNTLLVDFKNRKHEFALLKAIGTTQKQLNNMLNREIMTYLAGSFSIALFGSTIASIIVCKRLDSINHCIRFSFPWLFLFAFVALLIIIYFIFSFYVSRELKNTDVIKLIRE</sequence>
<dbReference type="PANTHER" id="PTHR30572">
    <property type="entry name" value="MEMBRANE COMPONENT OF TRANSPORTER-RELATED"/>
    <property type="match status" value="1"/>
</dbReference>
<feature type="transmembrane region" description="Helical" evidence="7">
    <location>
        <begin position="28"/>
        <end position="47"/>
    </location>
</feature>
<dbReference type="AlphaFoldDB" id="A0A374P7G9"/>
<dbReference type="EMBL" id="QSON01000007">
    <property type="protein sequence ID" value="RGJ02723.1"/>
    <property type="molecule type" value="Genomic_DNA"/>
</dbReference>
<keyword evidence="4 7" id="KW-1133">Transmembrane helix</keyword>
<feature type="domain" description="ABC3 transporter permease C-terminal" evidence="8">
    <location>
        <begin position="265"/>
        <end position="364"/>
    </location>
</feature>
<evidence type="ECO:0000256" key="7">
    <source>
        <dbReference type="SAM" id="Phobius"/>
    </source>
</evidence>
<feature type="transmembrane region" description="Helical" evidence="7">
    <location>
        <begin position="416"/>
        <end position="437"/>
    </location>
</feature>
<evidence type="ECO:0000256" key="3">
    <source>
        <dbReference type="ARBA" id="ARBA00022692"/>
    </source>
</evidence>
<gene>
    <name evidence="9" type="ORF">DXD79_16360</name>
</gene>
<evidence type="ECO:0000256" key="2">
    <source>
        <dbReference type="ARBA" id="ARBA00022475"/>
    </source>
</evidence>
<evidence type="ECO:0000256" key="5">
    <source>
        <dbReference type="ARBA" id="ARBA00023136"/>
    </source>
</evidence>
<comment type="similarity">
    <text evidence="6">Belongs to the ABC-4 integral membrane protein family.</text>
</comment>
<dbReference type="GO" id="GO:0022857">
    <property type="term" value="F:transmembrane transporter activity"/>
    <property type="evidence" value="ECO:0007669"/>
    <property type="project" value="TreeGrafter"/>
</dbReference>
<name>A0A374P7G9_9FIRM</name>
<reference evidence="9 10" key="1">
    <citation type="submission" date="2018-08" db="EMBL/GenBank/DDBJ databases">
        <title>A genome reference for cultivated species of the human gut microbiota.</title>
        <authorList>
            <person name="Zou Y."/>
            <person name="Xue W."/>
            <person name="Luo G."/>
        </authorList>
    </citation>
    <scope>NUCLEOTIDE SEQUENCE [LARGE SCALE GENOMIC DNA]</scope>
    <source>
        <strain evidence="9 10">TM09-12</strain>
    </source>
</reference>
<feature type="transmembrane region" description="Helical" evidence="7">
    <location>
        <begin position="684"/>
        <end position="704"/>
    </location>
</feature>
<comment type="caution">
    <text evidence="9">The sequence shown here is derived from an EMBL/GenBank/DDBJ whole genome shotgun (WGS) entry which is preliminary data.</text>
</comment>
<evidence type="ECO:0000313" key="10">
    <source>
        <dbReference type="Proteomes" id="UP000263014"/>
    </source>
</evidence>
<keyword evidence="2" id="KW-1003">Cell membrane</keyword>
<organism evidence="9 10">
    <name type="scientific">Hungatella hathewayi</name>
    <dbReference type="NCBI Taxonomy" id="154046"/>
    <lineage>
        <taxon>Bacteria</taxon>
        <taxon>Bacillati</taxon>
        <taxon>Bacillota</taxon>
        <taxon>Clostridia</taxon>
        <taxon>Lachnospirales</taxon>
        <taxon>Lachnospiraceae</taxon>
        <taxon>Hungatella</taxon>
    </lineage>
</organism>
<dbReference type="RefSeq" id="WP_118033167.1">
    <property type="nucleotide sequence ID" value="NZ_QSON01000007.1"/>
</dbReference>
<feature type="transmembrane region" description="Helical" evidence="7">
    <location>
        <begin position="258"/>
        <end position="286"/>
    </location>
</feature>
<comment type="subcellular location">
    <subcellularLocation>
        <location evidence="1">Cell membrane</location>
        <topology evidence="1">Multi-pass membrane protein</topology>
    </subcellularLocation>
</comment>
<evidence type="ECO:0000259" key="8">
    <source>
        <dbReference type="Pfam" id="PF02687"/>
    </source>
</evidence>
<feature type="transmembrane region" description="Helical" evidence="7">
    <location>
        <begin position="346"/>
        <end position="364"/>
    </location>
</feature>
<evidence type="ECO:0000256" key="1">
    <source>
        <dbReference type="ARBA" id="ARBA00004651"/>
    </source>
</evidence>
<proteinExistence type="inferred from homology"/>
<protein>
    <submittedName>
        <fullName evidence="9">ABC transporter permease</fullName>
    </submittedName>
</protein>
<feature type="transmembrane region" description="Helical" evidence="7">
    <location>
        <begin position="316"/>
        <end position="340"/>
    </location>
</feature>
<evidence type="ECO:0000256" key="4">
    <source>
        <dbReference type="ARBA" id="ARBA00022989"/>
    </source>
</evidence>
<feature type="transmembrane region" description="Helical" evidence="7">
    <location>
        <begin position="772"/>
        <end position="795"/>
    </location>
</feature>
<dbReference type="Pfam" id="PF02687">
    <property type="entry name" value="FtsX"/>
    <property type="match status" value="2"/>
</dbReference>
<feature type="domain" description="ABC3 transporter permease C-terminal" evidence="8">
    <location>
        <begin position="686"/>
        <end position="802"/>
    </location>
</feature>